<evidence type="ECO:0000313" key="3">
    <source>
        <dbReference type="EMBL" id="KZT40896.1"/>
    </source>
</evidence>
<organism evidence="3 4">
    <name type="scientific">Sistotremastrum suecicum HHB10207 ss-3</name>
    <dbReference type="NCBI Taxonomy" id="1314776"/>
    <lineage>
        <taxon>Eukaryota</taxon>
        <taxon>Fungi</taxon>
        <taxon>Dikarya</taxon>
        <taxon>Basidiomycota</taxon>
        <taxon>Agaricomycotina</taxon>
        <taxon>Agaricomycetes</taxon>
        <taxon>Sistotremastrales</taxon>
        <taxon>Sistotremastraceae</taxon>
        <taxon>Sistotremastrum</taxon>
    </lineage>
</organism>
<protein>
    <recommendedName>
        <fullName evidence="2">DUF7330 domain-containing protein</fullName>
    </recommendedName>
</protein>
<feature type="compositionally biased region" description="Low complexity" evidence="1">
    <location>
        <begin position="45"/>
        <end position="55"/>
    </location>
</feature>
<feature type="compositionally biased region" description="Pro residues" evidence="1">
    <location>
        <begin position="56"/>
        <end position="69"/>
    </location>
</feature>
<feature type="region of interest" description="Disordered" evidence="1">
    <location>
        <begin position="1"/>
        <end position="70"/>
    </location>
</feature>
<keyword evidence="4" id="KW-1185">Reference proteome</keyword>
<name>A0A166FQB4_9AGAM</name>
<reference evidence="3 4" key="1">
    <citation type="journal article" date="2016" name="Mol. Biol. Evol.">
        <title>Comparative Genomics of Early-Diverging Mushroom-Forming Fungi Provides Insights into the Origins of Lignocellulose Decay Capabilities.</title>
        <authorList>
            <person name="Nagy L.G."/>
            <person name="Riley R."/>
            <person name="Tritt A."/>
            <person name="Adam C."/>
            <person name="Daum C."/>
            <person name="Floudas D."/>
            <person name="Sun H."/>
            <person name="Yadav J.S."/>
            <person name="Pangilinan J."/>
            <person name="Larsson K.H."/>
            <person name="Matsuura K."/>
            <person name="Barry K."/>
            <person name="Labutti K."/>
            <person name="Kuo R."/>
            <person name="Ohm R.A."/>
            <person name="Bhattacharya S.S."/>
            <person name="Shirouzu T."/>
            <person name="Yoshinaga Y."/>
            <person name="Martin F.M."/>
            <person name="Grigoriev I.V."/>
            <person name="Hibbett D.S."/>
        </authorList>
    </citation>
    <scope>NUCLEOTIDE SEQUENCE [LARGE SCALE GENOMIC DNA]</scope>
    <source>
        <strain evidence="3 4">HHB10207 ss-3</strain>
    </source>
</reference>
<dbReference type="AlphaFoldDB" id="A0A166FQB4"/>
<evidence type="ECO:0000259" key="2">
    <source>
        <dbReference type="Pfam" id="PF24016"/>
    </source>
</evidence>
<accession>A0A166FQB4</accession>
<dbReference type="Proteomes" id="UP000076798">
    <property type="component" value="Unassembled WGS sequence"/>
</dbReference>
<dbReference type="STRING" id="1314776.A0A166FQB4"/>
<dbReference type="OrthoDB" id="5289249at2759"/>
<evidence type="ECO:0000256" key="1">
    <source>
        <dbReference type="SAM" id="MobiDB-lite"/>
    </source>
</evidence>
<gene>
    <name evidence="3" type="ORF">SISSUDRAFT_1043643</name>
</gene>
<dbReference type="EMBL" id="KV428027">
    <property type="protein sequence ID" value="KZT40896.1"/>
    <property type="molecule type" value="Genomic_DNA"/>
</dbReference>
<feature type="compositionally biased region" description="Basic and acidic residues" evidence="1">
    <location>
        <begin position="11"/>
        <end position="24"/>
    </location>
</feature>
<evidence type="ECO:0000313" key="4">
    <source>
        <dbReference type="Proteomes" id="UP000076798"/>
    </source>
</evidence>
<feature type="domain" description="DUF7330" evidence="2">
    <location>
        <begin position="74"/>
        <end position="252"/>
    </location>
</feature>
<sequence length="273" mass="29147">MLIPPDSSKAQSDRAKSETIRGSDDNEPPSYYASTSESVAPSTPPSESSITSSVPSPVPPKPEIPPDPEIPAVNHLVIERTNNSIRGTWRVDTTKAIPQNMLPPLDGKETVRPNLKLKSTNGAINAKVELVADEKQSRAVIKAQTTNGSVEIQLTSPRGQKCYIELSSTNGAVWAYIPRSFVGPITTKNSSGSVKFAPAMTPNVVTFSETSGEGSHFIGDYEACGYGKGDWQGDELHLKTTHGSIKIFYVGEGEAEPSGKGKGKGFWSGLFGL</sequence>
<dbReference type="InterPro" id="IPR055754">
    <property type="entry name" value="DUF7330"/>
</dbReference>
<proteinExistence type="predicted"/>
<dbReference type="Pfam" id="PF24016">
    <property type="entry name" value="DUF7330"/>
    <property type="match status" value="1"/>
</dbReference>